<dbReference type="PANTHER" id="PTHR43818:SF10">
    <property type="entry name" value="NADH-DEPENDENT DEHYDROGENASE-RELATED"/>
    <property type="match status" value="1"/>
</dbReference>
<sequence>MANRAKANLNGVVGENIVSLCDVDSNFLSHEASRFPRAHRYADFRRMIGREKLDALVVSTPDHTHAVATATGLHHGLHVYCEKPLTRTVSECRAVTELARRKKLITQMGTQIHAGDNYRRVVELLRADAIGTVKEVHVWVGGNLGGGSRG</sequence>
<dbReference type="Pfam" id="PF01408">
    <property type="entry name" value="GFO_IDH_MocA"/>
    <property type="match status" value="1"/>
</dbReference>
<dbReference type="InterPro" id="IPR036291">
    <property type="entry name" value="NAD(P)-bd_dom_sf"/>
</dbReference>
<dbReference type="InterPro" id="IPR050463">
    <property type="entry name" value="Gfo/Idh/MocA_oxidrdct_glycsds"/>
</dbReference>
<dbReference type="InterPro" id="IPR000683">
    <property type="entry name" value="Gfo/Idh/MocA-like_OxRdtase_N"/>
</dbReference>
<evidence type="ECO:0000313" key="2">
    <source>
        <dbReference type="EMBL" id="SVA79397.1"/>
    </source>
</evidence>
<feature type="non-terminal residue" evidence="2">
    <location>
        <position position="150"/>
    </location>
</feature>
<proteinExistence type="predicted"/>
<feature type="domain" description="Gfo/Idh/MocA-like oxidoreductase N-terminal" evidence="1">
    <location>
        <begin position="14"/>
        <end position="109"/>
    </location>
</feature>
<gene>
    <name evidence="2" type="ORF">METZ01_LOCUS132251</name>
</gene>
<dbReference type="EMBL" id="UINC01018831">
    <property type="protein sequence ID" value="SVA79397.1"/>
    <property type="molecule type" value="Genomic_DNA"/>
</dbReference>
<reference evidence="2" key="1">
    <citation type="submission" date="2018-05" db="EMBL/GenBank/DDBJ databases">
        <authorList>
            <person name="Lanie J.A."/>
            <person name="Ng W.-L."/>
            <person name="Kazmierczak K.M."/>
            <person name="Andrzejewski T.M."/>
            <person name="Davidsen T.M."/>
            <person name="Wayne K.J."/>
            <person name="Tettelin H."/>
            <person name="Glass J.I."/>
            <person name="Rusch D."/>
            <person name="Podicherti R."/>
            <person name="Tsui H.-C.T."/>
            <person name="Winkler M.E."/>
        </authorList>
    </citation>
    <scope>NUCLEOTIDE SEQUENCE</scope>
</reference>
<dbReference type="SUPFAM" id="SSF51735">
    <property type="entry name" value="NAD(P)-binding Rossmann-fold domains"/>
    <property type="match status" value="1"/>
</dbReference>
<evidence type="ECO:0000259" key="1">
    <source>
        <dbReference type="Pfam" id="PF01408"/>
    </source>
</evidence>
<accession>A0A381YSD2</accession>
<dbReference type="GO" id="GO:0000166">
    <property type="term" value="F:nucleotide binding"/>
    <property type="evidence" value="ECO:0007669"/>
    <property type="project" value="InterPro"/>
</dbReference>
<organism evidence="2">
    <name type="scientific">marine metagenome</name>
    <dbReference type="NCBI Taxonomy" id="408172"/>
    <lineage>
        <taxon>unclassified sequences</taxon>
        <taxon>metagenomes</taxon>
        <taxon>ecological metagenomes</taxon>
    </lineage>
</organism>
<protein>
    <recommendedName>
        <fullName evidence="1">Gfo/Idh/MocA-like oxidoreductase N-terminal domain-containing protein</fullName>
    </recommendedName>
</protein>
<dbReference type="AlphaFoldDB" id="A0A381YSD2"/>
<dbReference type="Gene3D" id="3.40.50.720">
    <property type="entry name" value="NAD(P)-binding Rossmann-like Domain"/>
    <property type="match status" value="1"/>
</dbReference>
<dbReference type="PANTHER" id="PTHR43818">
    <property type="entry name" value="BCDNA.GH03377"/>
    <property type="match status" value="1"/>
</dbReference>
<name>A0A381YSD2_9ZZZZ</name>